<proteinExistence type="predicted"/>
<keyword evidence="3" id="KW-1185">Reference proteome</keyword>
<evidence type="ECO:0000313" key="2">
    <source>
        <dbReference type="EMBL" id="SEC93255.1"/>
    </source>
</evidence>
<dbReference type="AlphaFoldDB" id="A0A1H4WJ24"/>
<dbReference type="EMBL" id="FNSA01000003">
    <property type="protein sequence ID" value="SEC93255.1"/>
    <property type="molecule type" value="Genomic_DNA"/>
</dbReference>
<dbReference type="InterPro" id="IPR041223">
    <property type="entry name" value="ApeA_NTD"/>
</dbReference>
<protein>
    <recommendedName>
        <fullName evidence="1">ApeA N-terminal domain-containing protein</fullName>
    </recommendedName>
</protein>
<reference evidence="3" key="1">
    <citation type="submission" date="2016-10" db="EMBL/GenBank/DDBJ databases">
        <authorList>
            <person name="Varghese N."/>
            <person name="Submissions S."/>
        </authorList>
    </citation>
    <scope>NUCLEOTIDE SEQUENCE [LARGE SCALE GENOMIC DNA]</scope>
    <source>
        <strain evidence="3">DSM 44234</strain>
    </source>
</reference>
<gene>
    <name evidence="2" type="ORF">SAMN04489793_3576</name>
</gene>
<dbReference type="Pfam" id="PF18862">
    <property type="entry name" value="ApeA_NTD1"/>
    <property type="match status" value="1"/>
</dbReference>
<accession>A0A1H4WJ24</accession>
<name>A0A1H4WJ24_TSUTY</name>
<dbReference type="OrthoDB" id="4590488at2"/>
<dbReference type="RefSeq" id="WP_068739924.1">
    <property type="nucleotide sequence ID" value="NZ_FNSA01000003.1"/>
</dbReference>
<organism evidence="2 3">
    <name type="scientific">Tsukamurella tyrosinosolvens</name>
    <dbReference type="NCBI Taxonomy" id="57704"/>
    <lineage>
        <taxon>Bacteria</taxon>
        <taxon>Bacillati</taxon>
        <taxon>Actinomycetota</taxon>
        <taxon>Actinomycetes</taxon>
        <taxon>Mycobacteriales</taxon>
        <taxon>Tsukamurellaceae</taxon>
        <taxon>Tsukamurella</taxon>
    </lineage>
</organism>
<evidence type="ECO:0000313" key="3">
    <source>
        <dbReference type="Proteomes" id="UP000182241"/>
    </source>
</evidence>
<dbReference type="Proteomes" id="UP000182241">
    <property type="component" value="Unassembled WGS sequence"/>
</dbReference>
<evidence type="ECO:0000259" key="1">
    <source>
        <dbReference type="Pfam" id="PF18862"/>
    </source>
</evidence>
<sequence length="489" mass="53284">MADQFPTTDSESIGQFVVVPKLPDGTDPDKSQVVRTGVLRYRPGRVELEVSPSFNPMTKWTESTPGRFTGTSNDELITDEAVILGTVVSSPQGVSLWQIDSLRRNMIGFSSPGREEAGREVLSAEWCLMGTQFPDEDVGFTSVTLDVTGLHRFADLPSVHPELPEQGLFPMRWVLDPPDAVVGSTEIPHKGSVTLAPAVRSSPPGRRDVQITTDTVVRFGLDQGARLPEVVSDLAIPMASLLTILTGEECSVRGLRVEDGEDRSAAVYGYVVDPSAPRDTKDLLLAVTSAGGPDFIGRWLAIVKQTSPVPQILAAAYAGEFMTVETEALSLCTAAETLHRCLFPDARRLSSATVEQGLAGLVDATLPSDVHDILSDALGTYLFEPSFPSRMADLAEPVFAAVPSCIGRLNRWKQVVTAQRVGLAHGLRNDDTDMATMHAVNRSLRWMLTVRLLLAAGVEPAVLREATEANRRYERDLRNWKRVLPKVFQ</sequence>
<feature type="domain" description="ApeA N-terminal" evidence="1">
    <location>
        <begin position="33"/>
        <end position="266"/>
    </location>
</feature>